<gene>
    <name evidence="4" type="ORF">N0F65_004375</name>
</gene>
<feature type="transmembrane region" description="Helical" evidence="2">
    <location>
        <begin position="33"/>
        <end position="55"/>
    </location>
</feature>
<evidence type="ECO:0000313" key="5">
    <source>
        <dbReference type="Proteomes" id="UP001146120"/>
    </source>
</evidence>
<dbReference type="Proteomes" id="UP001146120">
    <property type="component" value="Unassembled WGS sequence"/>
</dbReference>
<feature type="transmembrane region" description="Helical" evidence="2">
    <location>
        <begin position="172"/>
        <end position="196"/>
    </location>
</feature>
<dbReference type="InterPro" id="IPR036869">
    <property type="entry name" value="J_dom_sf"/>
</dbReference>
<keyword evidence="5" id="KW-1185">Reference proteome</keyword>
<evidence type="ECO:0000259" key="3">
    <source>
        <dbReference type="PROSITE" id="PS50076"/>
    </source>
</evidence>
<reference evidence="4" key="2">
    <citation type="journal article" date="2023" name="Microbiol Resour">
        <title>Decontamination and Annotation of the Draft Genome Sequence of the Oomycete Lagenidium giganteum ARSEF 373.</title>
        <authorList>
            <person name="Morgan W.R."/>
            <person name="Tartar A."/>
        </authorList>
    </citation>
    <scope>NUCLEOTIDE SEQUENCE</scope>
    <source>
        <strain evidence="4">ARSEF 373</strain>
    </source>
</reference>
<reference evidence="4" key="1">
    <citation type="submission" date="2022-11" db="EMBL/GenBank/DDBJ databases">
        <authorList>
            <person name="Morgan W.R."/>
            <person name="Tartar A."/>
        </authorList>
    </citation>
    <scope>NUCLEOTIDE SEQUENCE</scope>
    <source>
        <strain evidence="4">ARSEF 373</strain>
    </source>
</reference>
<accession>A0AAV2ZBE2</accession>
<dbReference type="InterPro" id="IPR056453">
    <property type="entry name" value="HTH_DNAJC9"/>
</dbReference>
<keyword evidence="2" id="KW-0812">Transmembrane</keyword>
<dbReference type="PROSITE" id="PS50076">
    <property type="entry name" value="DNAJ_2"/>
    <property type="match status" value="1"/>
</dbReference>
<feature type="transmembrane region" description="Helical" evidence="2">
    <location>
        <begin position="6"/>
        <end position="26"/>
    </location>
</feature>
<feature type="transmembrane region" description="Helical" evidence="2">
    <location>
        <begin position="282"/>
        <end position="301"/>
    </location>
</feature>
<dbReference type="PANTHER" id="PTHR44144">
    <property type="entry name" value="DNAJ HOMOLOG SUBFAMILY C MEMBER 9"/>
    <property type="match status" value="1"/>
</dbReference>
<feature type="compositionally biased region" description="Basic and acidic residues" evidence="1">
    <location>
        <begin position="602"/>
        <end position="611"/>
    </location>
</feature>
<feature type="transmembrane region" description="Helical" evidence="2">
    <location>
        <begin position="90"/>
        <end position="110"/>
    </location>
</feature>
<organism evidence="4 5">
    <name type="scientific">Lagenidium giganteum</name>
    <dbReference type="NCBI Taxonomy" id="4803"/>
    <lineage>
        <taxon>Eukaryota</taxon>
        <taxon>Sar</taxon>
        <taxon>Stramenopiles</taxon>
        <taxon>Oomycota</taxon>
        <taxon>Peronosporomycetes</taxon>
        <taxon>Pythiales</taxon>
        <taxon>Pythiaceae</taxon>
    </lineage>
</organism>
<evidence type="ECO:0000256" key="2">
    <source>
        <dbReference type="SAM" id="Phobius"/>
    </source>
</evidence>
<name>A0AAV2ZBE2_9STRA</name>
<dbReference type="EMBL" id="DAKRPA010000005">
    <property type="protein sequence ID" value="DBA04738.1"/>
    <property type="molecule type" value="Genomic_DNA"/>
</dbReference>
<dbReference type="SMART" id="SM00271">
    <property type="entry name" value="DnaJ"/>
    <property type="match status" value="1"/>
</dbReference>
<dbReference type="InterPro" id="IPR018253">
    <property type="entry name" value="DnaJ_domain_CS"/>
</dbReference>
<proteinExistence type="predicted"/>
<feature type="transmembrane region" description="Helical" evidence="2">
    <location>
        <begin position="217"/>
        <end position="235"/>
    </location>
</feature>
<dbReference type="Gene3D" id="1.20.1740.10">
    <property type="entry name" value="Amino acid/polyamine transporter I"/>
    <property type="match status" value="1"/>
</dbReference>
<feature type="transmembrane region" description="Helical" evidence="2">
    <location>
        <begin position="241"/>
        <end position="261"/>
    </location>
</feature>
<feature type="region of interest" description="Disordered" evidence="1">
    <location>
        <begin position="588"/>
        <end position="629"/>
    </location>
</feature>
<evidence type="ECO:0000313" key="4">
    <source>
        <dbReference type="EMBL" id="DBA04738.1"/>
    </source>
</evidence>
<dbReference type="Gene3D" id="1.10.287.110">
    <property type="entry name" value="DnaJ domain"/>
    <property type="match status" value="1"/>
</dbReference>
<keyword evidence="2" id="KW-1133">Transmembrane helix</keyword>
<dbReference type="InterPro" id="IPR052594">
    <property type="entry name" value="J_domain-containing_protein"/>
</dbReference>
<dbReference type="PRINTS" id="PR00625">
    <property type="entry name" value="JDOMAIN"/>
</dbReference>
<feature type="transmembrane region" description="Helical" evidence="2">
    <location>
        <begin position="122"/>
        <end position="144"/>
    </location>
</feature>
<dbReference type="GO" id="GO:0005737">
    <property type="term" value="C:cytoplasm"/>
    <property type="evidence" value="ECO:0007669"/>
    <property type="project" value="TreeGrafter"/>
</dbReference>
<dbReference type="PANTHER" id="PTHR44144:SF1">
    <property type="entry name" value="DNAJ HOMOLOG SUBFAMILY C MEMBER 9"/>
    <property type="match status" value="1"/>
</dbReference>
<dbReference type="AlphaFoldDB" id="A0AAV2ZBE2"/>
<feature type="compositionally biased region" description="Basic and acidic residues" evidence="1">
    <location>
        <begin position="620"/>
        <end position="629"/>
    </location>
</feature>
<dbReference type="Pfam" id="PF23302">
    <property type="entry name" value="HTH_DNAJC9"/>
    <property type="match status" value="1"/>
</dbReference>
<feature type="transmembrane region" description="Helical" evidence="2">
    <location>
        <begin position="307"/>
        <end position="324"/>
    </location>
</feature>
<dbReference type="PROSITE" id="PS00636">
    <property type="entry name" value="DNAJ_1"/>
    <property type="match status" value="1"/>
</dbReference>
<comment type="caution">
    <text evidence="4">The sequence shown here is derived from an EMBL/GenBank/DDBJ whole genome shotgun (WGS) entry which is preliminary data.</text>
</comment>
<dbReference type="GO" id="GO:0005634">
    <property type="term" value="C:nucleus"/>
    <property type="evidence" value="ECO:0007669"/>
    <property type="project" value="TreeGrafter"/>
</dbReference>
<sequence length="629" mass="69475">MAGPAIGLPAIATLAIVLALPAFFSIRNVGSLAALLFLFAMIPYVSICIWGAFVAEHWEQLVEFRHANVTVNGEWTTSDSHSPISIDWPVLVRSLLWNFSGFLDVSVFVTDVANPIVAYRRVMLICILLIPVMYMFPLGVGSAVNHPQWSTWEEGSLGDVARSFGGDAMSGWIRATGFLCAVGLFICTLLSSSFLASGMAESGLAPRSLARRSAAHNTPQSAVFCTLAVVLVIVCLEFEDMVVLCNALNAFTGIIVIMAAVRLRGTIRNIDRPTRLCRGMPSTFFVLALLIPLAIYVFVAIDAFRNAIGGTLSGVFILAGIIYGKQTDFNTTMSSASAVIRAAFGKKCNLYEVLGVTKKATVKEITSAYRKLALKYHPDKQRGDEASKAESTAKFQAISAIHSILSNTESRAYYDETGDIEPSEEEQSSSAQMWEAYFAKVFPKVTVEDINEFEKEYRLSEEERKDVVDAYVKFKGDMRSILDTIMLSTDDDEDRFAEMIQDAIKSKSVKEFPKWRDFVKAKKNAKPLSDKEKKKREAKRAKEAAEADDLINAIRNKNRGREDGSQSSALSIQREKNFGSLLASLESKYASKGSSKSKKSRKAAETFKEPSEEAFLATQRRLEAKRNKK</sequence>
<protein>
    <recommendedName>
        <fullName evidence="3">J domain-containing protein</fullName>
    </recommendedName>
</protein>
<dbReference type="GO" id="GO:0031072">
    <property type="term" value="F:heat shock protein binding"/>
    <property type="evidence" value="ECO:0007669"/>
    <property type="project" value="TreeGrafter"/>
</dbReference>
<dbReference type="InterPro" id="IPR001623">
    <property type="entry name" value="DnaJ_domain"/>
</dbReference>
<evidence type="ECO:0000256" key="1">
    <source>
        <dbReference type="SAM" id="MobiDB-lite"/>
    </source>
</evidence>
<feature type="domain" description="J" evidence="3">
    <location>
        <begin position="349"/>
        <end position="418"/>
    </location>
</feature>
<dbReference type="Pfam" id="PF00226">
    <property type="entry name" value="DnaJ"/>
    <property type="match status" value="1"/>
</dbReference>
<keyword evidence="2" id="KW-0472">Membrane</keyword>
<dbReference type="CDD" id="cd06257">
    <property type="entry name" value="DnaJ"/>
    <property type="match status" value="1"/>
</dbReference>
<dbReference type="SUPFAM" id="SSF46565">
    <property type="entry name" value="Chaperone J-domain"/>
    <property type="match status" value="1"/>
</dbReference>
<feature type="region of interest" description="Disordered" evidence="1">
    <location>
        <begin position="526"/>
        <end position="572"/>
    </location>
</feature>